<proteinExistence type="predicted"/>
<name>A0AA94YTY4_9CAUD</name>
<sequence length="127" mass="14777">MIFFNSVKVVETNDPIKTLARLHKLSYDELPGGALIVTDLDLSNVTWHNCKRPRMLDTLSFCRNKMHFELMGRPPVIIFNTKVSLDEIRIALFSKTGFSKSTEFTAYYVKHNTKFMPTLVERIKNFF</sequence>
<organism evidence="1">
    <name type="scientific">Aeromonas phage vB_AehM_DM2</name>
    <dbReference type="NCBI Taxonomy" id="2973716"/>
    <lineage>
        <taxon>Viruses</taxon>
        <taxon>Duplodnaviria</taxon>
        <taxon>Heunggongvirae</taxon>
        <taxon>Uroviricota</taxon>
        <taxon>Caudoviricetes</taxon>
        <taxon>Pantevenvirales</taxon>
        <taxon>Straboviridae</taxon>
        <taxon>Biquartavirus</taxon>
    </lineage>
</organism>
<accession>A0AA94YTY4</accession>
<evidence type="ECO:0000313" key="1">
    <source>
        <dbReference type="EMBL" id="UYD60362.1"/>
    </source>
</evidence>
<reference evidence="1" key="1">
    <citation type="submission" date="2022-09" db="EMBL/GenBank/DDBJ databases">
        <title>On Diversity and Genetic Richness: Insights on Aeromonad Phage Diversity through Physicochemical and Molecular Analysis.</title>
        <authorList>
            <person name="Papa D.M."/>
            <person name="Rousseau G."/>
            <person name="Tremblay D."/>
            <person name="Labrie S."/>
            <person name="Gutierrez T.A."/>
            <person name="Ramos J.D."/>
            <person name="Moineau S."/>
        </authorList>
    </citation>
    <scope>NUCLEOTIDE SEQUENCE</scope>
</reference>
<gene>
    <name evidence="1" type="ORF">NPHMPGLK_00027</name>
</gene>
<protein>
    <submittedName>
        <fullName evidence="1">Uncharacterized protein</fullName>
    </submittedName>
</protein>
<dbReference type="EMBL" id="OP380605">
    <property type="protein sequence ID" value="UYD60362.1"/>
    <property type="molecule type" value="Genomic_DNA"/>
</dbReference>